<dbReference type="Proteomes" id="UP001529510">
    <property type="component" value="Unassembled WGS sequence"/>
</dbReference>
<evidence type="ECO:0000313" key="1">
    <source>
        <dbReference type="EMBL" id="KAL0192623.1"/>
    </source>
</evidence>
<protein>
    <submittedName>
        <fullName evidence="1">Uncharacterized protein</fullName>
    </submittedName>
</protein>
<dbReference type="AlphaFoldDB" id="A0ABD0R283"/>
<keyword evidence="2" id="KW-1185">Reference proteome</keyword>
<sequence>MLSRMLKLYYVVFLFWQHQCMTKPSSWRLMRVLLALGQCSFKKISMVLITLSVISH</sequence>
<accession>A0ABD0R283</accession>
<dbReference type="EMBL" id="JAMKFB020000005">
    <property type="protein sequence ID" value="KAL0192623.1"/>
    <property type="molecule type" value="Genomic_DNA"/>
</dbReference>
<proteinExistence type="predicted"/>
<comment type="caution">
    <text evidence="1">The sequence shown here is derived from an EMBL/GenBank/DDBJ whole genome shotgun (WGS) entry which is preliminary data.</text>
</comment>
<feature type="non-terminal residue" evidence="1">
    <location>
        <position position="56"/>
    </location>
</feature>
<reference evidence="1 2" key="1">
    <citation type="submission" date="2024-05" db="EMBL/GenBank/DDBJ databases">
        <title>Genome sequencing and assembly of Indian major carp, Cirrhinus mrigala (Hamilton, 1822).</title>
        <authorList>
            <person name="Mohindra V."/>
            <person name="Chowdhury L.M."/>
            <person name="Lal K."/>
            <person name="Jena J.K."/>
        </authorList>
    </citation>
    <scope>NUCLEOTIDE SEQUENCE [LARGE SCALE GENOMIC DNA]</scope>
    <source>
        <strain evidence="1">CM1030</strain>
        <tissue evidence="1">Blood</tissue>
    </source>
</reference>
<feature type="non-terminal residue" evidence="1">
    <location>
        <position position="1"/>
    </location>
</feature>
<gene>
    <name evidence="1" type="ORF">M9458_010919</name>
</gene>
<organism evidence="1 2">
    <name type="scientific">Cirrhinus mrigala</name>
    <name type="common">Mrigala</name>
    <dbReference type="NCBI Taxonomy" id="683832"/>
    <lineage>
        <taxon>Eukaryota</taxon>
        <taxon>Metazoa</taxon>
        <taxon>Chordata</taxon>
        <taxon>Craniata</taxon>
        <taxon>Vertebrata</taxon>
        <taxon>Euteleostomi</taxon>
        <taxon>Actinopterygii</taxon>
        <taxon>Neopterygii</taxon>
        <taxon>Teleostei</taxon>
        <taxon>Ostariophysi</taxon>
        <taxon>Cypriniformes</taxon>
        <taxon>Cyprinidae</taxon>
        <taxon>Labeoninae</taxon>
        <taxon>Labeonini</taxon>
        <taxon>Cirrhinus</taxon>
    </lineage>
</organism>
<name>A0ABD0R283_CIRMR</name>
<evidence type="ECO:0000313" key="2">
    <source>
        <dbReference type="Proteomes" id="UP001529510"/>
    </source>
</evidence>